<reference evidence="2 3" key="1">
    <citation type="journal article" date="2016" name="Genome Announc.">
        <title>First Complete Genome Sequence of a Subdivision 6 Acidobacterium Strain.</title>
        <authorList>
            <person name="Huang S."/>
            <person name="Vieira S."/>
            <person name="Bunk B."/>
            <person name="Riedel T."/>
            <person name="Sproer C."/>
            <person name="Overmann J."/>
        </authorList>
    </citation>
    <scope>NUCLEOTIDE SEQUENCE [LARGE SCALE GENOMIC DNA]</scope>
    <source>
        <strain evidence="3">DSM 100886 HEG_-6_39</strain>
    </source>
</reference>
<dbReference type="Gene3D" id="1.10.1200.10">
    <property type="entry name" value="ACP-like"/>
    <property type="match status" value="1"/>
</dbReference>
<dbReference type="RefSeq" id="WP_157899907.1">
    <property type="nucleotide sequence ID" value="NZ_CP015136.1"/>
</dbReference>
<evidence type="ECO:0000259" key="1">
    <source>
        <dbReference type="PROSITE" id="PS50075"/>
    </source>
</evidence>
<dbReference type="STRING" id="1855912.LuPra_06253"/>
<dbReference type="AlphaFoldDB" id="A0A143PW27"/>
<name>A0A143PW27_LUTPR</name>
<keyword evidence="3" id="KW-1185">Reference proteome</keyword>
<evidence type="ECO:0000313" key="2">
    <source>
        <dbReference type="EMBL" id="AMY12967.1"/>
    </source>
</evidence>
<proteinExistence type="predicted"/>
<dbReference type="PROSITE" id="PS50075">
    <property type="entry name" value="CARRIER"/>
    <property type="match status" value="1"/>
</dbReference>
<dbReference type="OrthoDB" id="7065718at2"/>
<evidence type="ECO:0000313" key="3">
    <source>
        <dbReference type="Proteomes" id="UP000076079"/>
    </source>
</evidence>
<dbReference type="EMBL" id="CP015136">
    <property type="protein sequence ID" value="AMY12967.1"/>
    <property type="molecule type" value="Genomic_DNA"/>
</dbReference>
<organism evidence="2 3">
    <name type="scientific">Luteitalea pratensis</name>
    <dbReference type="NCBI Taxonomy" id="1855912"/>
    <lineage>
        <taxon>Bacteria</taxon>
        <taxon>Pseudomonadati</taxon>
        <taxon>Acidobacteriota</taxon>
        <taxon>Vicinamibacteria</taxon>
        <taxon>Vicinamibacterales</taxon>
        <taxon>Vicinamibacteraceae</taxon>
        <taxon>Luteitalea</taxon>
    </lineage>
</organism>
<sequence>MPTTKEQCTNLVYECLDAMNELLVRDTPLGKAPDTVLIGDGGLDSLALVNFIGMLEDSLDARLHCNVVLADEDVPFATVGELVDLIHRHVAQ</sequence>
<dbReference type="InterPro" id="IPR036736">
    <property type="entry name" value="ACP-like_sf"/>
</dbReference>
<protein>
    <recommendedName>
        <fullName evidence="1">Carrier domain-containing protein</fullName>
    </recommendedName>
</protein>
<dbReference type="SUPFAM" id="SSF47336">
    <property type="entry name" value="ACP-like"/>
    <property type="match status" value="1"/>
</dbReference>
<dbReference type="InterPro" id="IPR009081">
    <property type="entry name" value="PP-bd_ACP"/>
</dbReference>
<accession>A0A143PW27</accession>
<dbReference type="KEGG" id="abac:LuPra_06253"/>
<gene>
    <name evidence="2" type="ORF">LuPra_06253</name>
</gene>
<reference evidence="3" key="2">
    <citation type="submission" date="2016-04" db="EMBL/GenBank/DDBJ databases">
        <title>First Complete Genome Sequence of a Subdivision 6 Acidobacterium.</title>
        <authorList>
            <person name="Huang S."/>
            <person name="Vieira S."/>
            <person name="Bunk B."/>
            <person name="Riedel T."/>
            <person name="Sproeer C."/>
            <person name="Overmann J."/>
        </authorList>
    </citation>
    <scope>NUCLEOTIDE SEQUENCE [LARGE SCALE GENOMIC DNA]</scope>
    <source>
        <strain evidence="3">DSM 100886 HEG_-6_39</strain>
    </source>
</reference>
<feature type="domain" description="Carrier" evidence="1">
    <location>
        <begin position="6"/>
        <end position="90"/>
    </location>
</feature>
<dbReference type="Proteomes" id="UP000076079">
    <property type="component" value="Chromosome"/>
</dbReference>